<organism evidence="3 4">
    <name type="scientific">Tagetes erecta</name>
    <name type="common">African marigold</name>
    <dbReference type="NCBI Taxonomy" id="13708"/>
    <lineage>
        <taxon>Eukaryota</taxon>
        <taxon>Viridiplantae</taxon>
        <taxon>Streptophyta</taxon>
        <taxon>Embryophyta</taxon>
        <taxon>Tracheophyta</taxon>
        <taxon>Spermatophyta</taxon>
        <taxon>Magnoliopsida</taxon>
        <taxon>eudicotyledons</taxon>
        <taxon>Gunneridae</taxon>
        <taxon>Pentapetalae</taxon>
        <taxon>asterids</taxon>
        <taxon>campanulids</taxon>
        <taxon>Asterales</taxon>
        <taxon>Asteraceae</taxon>
        <taxon>Asteroideae</taxon>
        <taxon>Heliantheae alliance</taxon>
        <taxon>Tageteae</taxon>
        <taxon>Tagetes</taxon>
    </lineage>
</organism>
<reference evidence="3" key="1">
    <citation type="journal article" date="2023" name="bioRxiv">
        <title>Improved chromosome-level genome assembly for marigold (Tagetes erecta).</title>
        <authorList>
            <person name="Jiang F."/>
            <person name="Yuan L."/>
            <person name="Wang S."/>
            <person name="Wang H."/>
            <person name="Xu D."/>
            <person name="Wang A."/>
            <person name="Fan W."/>
        </authorList>
    </citation>
    <scope>NUCLEOTIDE SEQUENCE</scope>
    <source>
        <strain evidence="3">WSJ</strain>
        <tissue evidence="3">Leaf</tissue>
    </source>
</reference>
<sequence>MPQKLPLPSNTHLQAPLISSNTMKAYTLTFILTLTSFTPISTTTNRRLLHQPLFPVTSTPSPPLDNPFFHLHTPDQPPPPPPPSPDNTTATHPLAPPPPPPKKPVMKITALVSVGIVTLIMLWALVFFIYKHKLKRETQDSPTTGFESGTVTLNRSPYNRLKNSVKRSDRYRYRPSPELQPLPPLSKSHPLSKPMPQAVAMTSDDDDEEVVHEFYSPHGSLASIENGSSVTSLNAVRISKRDSPRSIFSDSFSPVKQPPESPGAFSIKTASTSCSK</sequence>
<accession>A0AAD8KI93</accession>
<keyword evidence="2" id="KW-1133">Transmembrane helix</keyword>
<feature type="compositionally biased region" description="Pro residues" evidence="1">
    <location>
        <begin position="75"/>
        <end position="85"/>
    </location>
</feature>
<keyword evidence="4" id="KW-1185">Reference proteome</keyword>
<dbReference type="AlphaFoldDB" id="A0AAD8KI93"/>
<feature type="compositionally biased region" description="Low complexity" evidence="1">
    <location>
        <begin position="185"/>
        <end position="196"/>
    </location>
</feature>
<feature type="compositionally biased region" description="Polar residues" evidence="1">
    <location>
        <begin position="140"/>
        <end position="157"/>
    </location>
</feature>
<dbReference type="EMBL" id="JAUHHV010000005">
    <property type="protein sequence ID" value="KAK1423425.1"/>
    <property type="molecule type" value="Genomic_DNA"/>
</dbReference>
<feature type="region of interest" description="Disordered" evidence="1">
    <location>
        <begin position="138"/>
        <end position="199"/>
    </location>
</feature>
<comment type="caution">
    <text evidence="3">The sequence shown here is derived from an EMBL/GenBank/DDBJ whole genome shotgun (WGS) entry which is preliminary data.</text>
</comment>
<feature type="transmembrane region" description="Helical" evidence="2">
    <location>
        <begin position="108"/>
        <end position="130"/>
    </location>
</feature>
<evidence type="ECO:0000256" key="2">
    <source>
        <dbReference type="SAM" id="Phobius"/>
    </source>
</evidence>
<keyword evidence="2" id="KW-0812">Transmembrane</keyword>
<feature type="region of interest" description="Disordered" evidence="1">
    <location>
        <begin position="243"/>
        <end position="276"/>
    </location>
</feature>
<gene>
    <name evidence="3" type="ORF">QVD17_18728</name>
</gene>
<evidence type="ECO:0000313" key="3">
    <source>
        <dbReference type="EMBL" id="KAK1423425.1"/>
    </source>
</evidence>
<name>A0AAD8KI93_TARER</name>
<evidence type="ECO:0000313" key="4">
    <source>
        <dbReference type="Proteomes" id="UP001229421"/>
    </source>
</evidence>
<dbReference type="Proteomes" id="UP001229421">
    <property type="component" value="Unassembled WGS sequence"/>
</dbReference>
<feature type="region of interest" description="Disordered" evidence="1">
    <location>
        <begin position="64"/>
        <end position="101"/>
    </location>
</feature>
<protein>
    <submittedName>
        <fullName evidence="3">Uncharacterized protein</fullName>
    </submittedName>
</protein>
<keyword evidence="2" id="KW-0472">Membrane</keyword>
<proteinExistence type="predicted"/>
<evidence type="ECO:0000256" key="1">
    <source>
        <dbReference type="SAM" id="MobiDB-lite"/>
    </source>
</evidence>